<gene>
    <name evidence="1" type="ORF">DLJ48_02095</name>
</gene>
<dbReference type="EMBL" id="CP029684">
    <property type="protein sequence ID" value="QAS69397.1"/>
    <property type="molecule type" value="Genomic_DNA"/>
</dbReference>
<dbReference type="Proteomes" id="UP000286907">
    <property type="component" value="Chromosome"/>
</dbReference>
<name>A0ABX5QKZ5_9LACO</name>
<evidence type="ECO:0000313" key="2">
    <source>
        <dbReference type="Proteomes" id="UP000286907"/>
    </source>
</evidence>
<proteinExistence type="predicted"/>
<accession>A0ABX5QKZ5</accession>
<sequence>MKAVYFPHGRIGSSALAIVLTLLAAYVFVRVVVAADALTASRDRNRLEITSNPFEGDKQYEIHSNFYRNSNDTSLQLSLVEGPSYADLN</sequence>
<keyword evidence="2" id="KW-1185">Reference proteome</keyword>
<organism evidence="1 2">
    <name type="scientific">Oenococcus sicerae</name>
    <dbReference type="NCBI Taxonomy" id="2203724"/>
    <lineage>
        <taxon>Bacteria</taxon>
        <taxon>Bacillati</taxon>
        <taxon>Bacillota</taxon>
        <taxon>Bacilli</taxon>
        <taxon>Lactobacillales</taxon>
        <taxon>Lactobacillaceae</taxon>
        <taxon>Oenococcus</taxon>
    </lineage>
</organism>
<dbReference type="RefSeq" id="WP_128685472.1">
    <property type="nucleotide sequence ID" value="NZ_CP029684.2"/>
</dbReference>
<reference evidence="1 2" key="1">
    <citation type="journal article" date="2019" name="Syst. Appl. Microbiol.">
        <title>Oenococcus sicerae sp. nov., isolated from French cider.</title>
        <authorList>
            <person name="Cousin F.J."/>
            <person name="Le Guellec R."/>
            <person name="Chagnot C."/>
            <person name="Goux D."/>
            <person name="Dalmasso M."/>
            <person name="Laplace J.M."/>
            <person name="Cretenet M."/>
        </authorList>
    </citation>
    <scope>NUCLEOTIDE SEQUENCE [LARGE SCALE GENOMIC DNA]</scope>
    <source>
        <strain evidence="1 2">UCMA 15228</strain>
    </source>
</reference>
<evidence type="ECO:0000313" key="1">
    <source>
        <dbReference type="EMBL" id="QAS69397.1"/>
    </source>
</evidence>
<protein>
    <submittedName>
        <fullName evidence="1">Uncharacterized protein</fullName>
    </submittedName>
</protein>